<feature type="region of interest" description="Disordered" evidence="1">
    <location>
        <begin position="80"/>
        <end position="107"/>
    </location>
</feature>
<dbReference type="GO" id="GO:0016020">
    <property type="term" value="C:membrane"/>
    <property type="evidence" value="ECO:0007669"/>
    <property type="project" value="TreeGrafter"/>
</dbReference>
<name>A0A8T1Q0G2_CARIL</name>
<keyword evidence="5" id="KW-1185">Reference proteome</keyword>
<evidence type="ECO:0000259" key="3">
    <source>
        <dbReference type="Pfam" id="PF13962"/>
    </source>
</evidence>
<dbReference type="SMART" id="SM00248">
    <property type="entry name" value="ANK"/>
    <property type="match status" value="5"/>
</dbReference>
<gene>
    <name evidence="4" type="ORF">CIPAW_07G088800</name>
</gene>
<sequence>MSPSMGTGTWTPLLIHSSDEYILPLPDREQDIPNRTGATQKFEEGNTLQSSDCGQALPNRSGANQIFEEGNTLNNYSDMEQDIPNRTGATQTFEEGNSSKDSGRWPNDRDYAELVEAVRSDDWKTAIDFLERHPDALTATIFLNGRTVLHAAVRSELSKLDDIASIVQTLVDMISKRKLPLTIQTDAGFTVLHDAIISGNERIVDCLIRNNEELVSIRNNGVDLPVVVAMRFGHKKLARDLFSRTPDRLLLEEQGRQGCLLLTRAINNRDTDMALDLMKKCPSLALAMDPNDFASPLIALAGLTDVFESGNRLVFWKRWIYNHCIHISCASAPEQVCLNIQNGHEEETIRSGTARLRQLLNLLGFKRLYEMKMVHAQFQQLLHQMCKVIATSTTRVPDPDLFRRSSTTAMFRAVSAGNFEFVYCMGKANSELLEFAYGKRRSIFHSAVEYRQPRIFSLLYSLKKRDAALNLVDVSKNTILHMAGKLSRETPIQHITGAALQMQKEMQWFKEVESICPPFCKEHLNTHGLNPRQLFTNKHQELRKEGERWMKDTATSCTVVGALIITIMFAAAFTIPGVLMFLGILTSRYEEDFLISLPRKMIIGLFTLFFSIVTMMIAFSTALLLMFHGQHRIVVPIIGLASVPIILFVLIQFHLLVDMLISTYGQGIIDKKIKPWF</sequence>
<feature type="compositionally biased region" description="Polar residues" evidence="1">
    <location>
        <begin position="87"/>
        <end position="96"/>
    </location>
</feature>
<keyword evidence="2" id="KW-0472">Membrane</keyword>
<feature type="compositionally biased region" description="Basic and acidic residues" evidence="1">
    <location>
        <begin position="97"/>
        <end position="107"/>
    </location>
</feature>
<proteinExistence type="predicted"/>
<feature type="region of interest" description="Disordered" evidence="1">
    <location>
        <begin position="27"/>
        <end position="53"/>
    </location>
</feature>
<feature type="transmembrane region" description="Helical" evidence="2">
    <location>
        <begin position="559"/>
        <end position="582"/>
    </location>
</feature>
<evidence type="ECO:0000256" key="1">
    <source>
        <dbReference type="SAM" id="MobiDB-lite"/>
    </source>
</evidence>
<dbReference type="AlphaFoldDB" id="A0A8T1Q0G2"/>
<feature type="transmembrane region" description="Helical" evidence="2">
    <location>
        <begin position="602"/>
        <end position="627"/>
    </location>
</feature>
<organism evidence="4 5">
    <name type="scientific">Carya illinoinensis</name>
    <name type="common">Pecan</name>
    <dbReference type="NCBI Taxonomy" id="32201"/>
    <lineage>
        <taxon>Eukaryota</taxon>
        <taxon>Viridiplantae</taxon>
        <taxon>Streptophyta</taxon>
        <taxon>Embryophyta</taxon>
        <taxon>Tracheophyta</taxon>
        <taxon>Spermatophyta</taxon>
        <taxon>Magnoliopsida</taxon>
        <taxon>eudicotyledons</taxon>
        <taxon>Gunneridae</taxon>
        <taxon>Pentapetalae</taxon>
        <taxon>rosids</taxon>
        <taxon>fabids</taxon>
        <taxon>Fagales</taxon>
        <taxon>Juglandaceae</taxon>
        <taxon>Carya</taxon>
    </lineage>
</organism>
<evidence type="ECO:0000313" key="5">
    <source>
        <dbReference type="Proteomes" id="UP000811609"/>
    </source>
</evidence>
<protein>
    <recommendedName>
        <fullName evidence="3">PGG domain-containing protein</fullName>
    </recommendedName>
</protein>
<dbReference type="InterPro" id="IPR002110">
    <property type="entry name" value="Ankyrin_rpt"/>
</dbReference>
<keyword evidence="2" id="KW-1133">Transmembrane helix</keyword>
<reference evidence="4" key="1">
    <citation type="submission" date="2020-12" db="EMBL/GenBank/DDBJ databases">
        <title>WGS assembly of Carya illinoinensis cv. Pawnee.</title>
        <authorList>
            <person name="Platts A."/>
            <person name="Shu S."/>
            <person name="Wright S."/>
            <person name="Barry K."/>
            <person name="Edger P."/>
            <person name="Pires J.C."/>
            <person name="Schmutz J."/>
        </authorList>
    </citation>
    <scope>NUCLEOTIDE SEQUENCE</scope>
    <source>
        <tissue evidence="4">Leaf</tissue>
    </source>
</reference>
<dbReference type="Pfam" id="PF13962">
    <property type="entry name" value="PGG"/>
    <property type="match status" value="1"/>
</dbReference>
<dbReference type="PANTHER" id="PTHR24177">
    <property type="entry name" value="CASKIN"/>
    <property type="match status" value="1"/>
</dbReference>
<evidence type="ECO:0000313" key="4">
    <source>
        <dbReference type="EMBL" id="KAG6647594.1"/>
    </source>
</evidence>
<dbReference type="Proteomes" id="UP000811609">
    <property type="component" value="Chromosome 7"/>
</dbReference>
<feature type="domain" description="PGG" evidence="3">
    <location>
        <begin position="548"/>
        <end position="577"/>
    </location>
</feature>
<feature type="transmembrane region" description="Helical" evidence="2">
    <location>
        <begin position="633"/>
        <end position="657"/>
    </location>
</feature>
<dbReference type="InterPro" id="IPR026961">
    <property type="entry name" value="PGG_dom"/>
</dbReference>
<dbReference type="PANTHER" id="PTHR24177:SF329">
    <property type="entry name" value="ANKYRIN REPEAT PROTEIN"/>
    <property type="match status" value="1"/>
</dbReference>
<accession>A0A8T1Q0G2</accession>
<keyword evidence="2" id="KW-0812">Transmembrane</keyword>
<comment type="caution">
    <text evidence="4">The sequence shown here is derived from an EMBL/GenBank/DDBJ whole genome shotgun (WGS) entry which is preliminary data.</text>
</comment>
<evidence type="ECO:0000256" key="2">
    <source>
        <dbReference type="SAM" id="Phobius"/>
    </source>
</evidence>
<dbReference type="EMBL" id="CM031815">
    <property type="protein sequence ID" value="KAG6647594.1"/>
    <property type="molecule type" value="Genomic_DNA"/>
</dbReference>